<reference evidence="2 3" key="1">
    <citation type="submission" date="2019-09" db="EMBL/GenBank/DDBJ databases">
        <title>Draft genome sequencing and comparative genomics of hatchery-associated Vibrios.</title>
        <authorList>
            <person name="Kehlet-Delgado H."/>
            <person name="Mueller R.S."/>
        </authorList>
    </citation>
    <scope>NUCLEOTIDE SEQUENCE [LARGE SCALE GENOMIC DNA]</scope>
    <source>
        <strain evidence="2 3">00-90-10</strain>
    </source>
</reference>
<keyword evidence="1" id="KW-0812">Transmembrane</keyword>
<organism evidence="2 3">
    <name type="scientific">Vibrio chagasii</name>
    <dbReference type="NCBI Taxonomy" id="170679"/>
    <lineage>
        <taxon>Bacteria</taxon>
        <taxon>Pseudomonadati</taxon>
        <taxon>Pseudomonadota</taxon>
        <taxon>Gammaproteobacteria</taxon>
        <taxon>Vibrionales</taxon>
        <taxon>Vibrionaceae</taxon>
        <taxon>Vibrio</taxon>
    </lineage>
</organism>
<evidence type="ECO:0000256" key="1">
    <source>
        <dbReference type="SAM" id="Phobius"/>
    </source>
</evidence>
<dbReference type="Gene3D" id="3.30.700.10">
    <property type="entry name" value="Glycoprotein, Type 4 Pilin"/>
    <property type="match status" value="1"/>
</dbReference>
<evidence type="ECO:0000313" key="2">
    <source>
        <dbReference type="EMBL" id="NOH32884.1"/>
    </source>
</evidence>
<comment type="caution">
    <text evidence="2">The sequence shown here is derived from an EMBL/GenBank/DDBJ whole genome shotgun (WGS) entry which is preliminary data.</text>
</comment>
<evidence type="ECO:0000313" key="3">
    <source>
        <dbReference type="Proteomes" id="UP000525336"/>
    </source>
</evidence>
<feature type="transmembrane region" description="Helical" evidence="1">
    <location>
        <begin position="21"/>
        <end position="45"/>
    </location>
</feature>
<proteinExistence type="predicted"/>
<dbReference type="SUPFAM" id="SSF54523">
    <property type="entry name" value="Pili subunits"/>
    <property type="match status" value="1"/>
</dbReference>
<dbReference type="AlphaFoldDB" id="A0A7Y3YLX0"/>
<dbReference type="InterPro" id="IPR045584">
    <property type="entry name" value="Pilin-like"/>
</dbReference>
<dbReference type="EMBL" id="VTXW01000004">
    <property type="protein sequence ID" value="NOH32884.1"/>
    <property type="molecule type" value="Genomic_DNA"/>
</dbReference>
<gene>
    <name evidence="2" type="ORF">F0245_05740</name>
</gene>
<protein>
    <submittedName>
        <fullName evidence="2">Prepilin-type N-terminal cleavage/methylation domain-containing protein</fullName>
    </submittedName>
</protein>
<sequence>MICWFVNLGRIEAVLKSRKGFTVIELVVVIVVLGVLAVIAAPRFLNLSSDAQIASLHGLGGSVKEANQMVYSQAVIEGQEKLSAGSVTFNGTDVETQWGYITPTYDNIVKVINFSSEQLDSYTDIPQEDWGVAQRLTKTGQGILYFTPRGTENIHPDTSTYCFFHYSLTSTLSEPQYYYSTRGC</sequence>
<dbReference type="NCBIfam" id="TIGR02532">
    <property type="entry name" value="IV_pilin_GFxxxE"/>
    <property type="match status" value="1"/>
</dbReference>
<keyword evidence="1" id="KW-1133">Transmembrane helix</keyword>
<dbReference type="Proteomes" id="UP000525336">
    <property type="component" value="Unassembled WGS sequence"/>
</dbReference>
<dbReference type="InterPro" id="IPR012902">
    <property type="entry name" value="N_methyl_site"/>
</dbReference>
<keyword evidence="1" id="KW-0472">Membrane</keyword>
<accession>A0A7Y3YLX0</accession>
<name>A0A7Y3YLX0_9VIBR</name>
<dbReference type="Pfam" id="PF07963">
    <property type="entry name" value="N_methyl"/>
    <property type="match status" value="1"/>
</dbReference>